<keyword evidence="5" id="KW-0808">Transferase</keyword>
<dbReference type="PANTHER" id="PTHR17490">
    <property type="entry name" value="SUA5"/>
    <property type="match status" value="1"/>
</dbReference>
<comment type="subcellular location">
    <subcellularLocation>
        <location evidence="1">Cytoplasm</location>
    </subcellularLocation>
</comment>
<keyword evidence="8" id="KW-0547">Nucleotide-binding</keyword>
<evidence type="ECO:0000256" key="4">
    <source>
        <dbReference type="ARBA" id="ARBA00022490"/>
    </source>
</evidence>
<feature type="domain" description="YrdC-like" evidence="12">
    <location>
        <begin position="10"/>
        <end position="199"/>
    </location>
</feature>
<dbReference type="InterPro" id="IPR006070">
    <property type="entry name" value="Sua5-like_dom"/>
</dbReference>
<dbReference type="GO" id="GO:0005737">
    <property type="term" value="C:cytoplasm"/>
    <property type="evidence" value="ECO:0007669"/>
    <property type="project" value="UniProtKB-SubCell"/>
</dbReference>
<evidence type="ECO:0000313" key="14">
    <source>
        <dbReference type="Proteomes" id="UP000431269"/>
    </source>
</evidence>
<dbReference type="AlphaFoldDB" id="A0A6I6MQV7"/>
<keyword evidence="4" id="KW-0963">Cytoplasm</keyword>
<evidence type="ECO:0000256" key="9">
    <source>
        <dbReference type="ARBA" id="ARBA00022840"/>
    </source>
</evidence>
<dbReference type="PANTHER" id="PTHR17490:SF16">
    <property type="entry name" value="THREONYLCARBAMOYL-AMP SYNTHASE"/>
    <property type="match status" value="1"/>
</dbReference>
<gene>
    <name evidence="13" type="primary">rimN</name>
    <name evidence="13" type="ORF">DSM104635_00385</name>
</gene>
<dbReference type="GO" id="GO:0006450">
    <property type="term" value="P:regulation of translational fidelity"/>
    <property type="evidence" value="ECO:0007669"/>
    <property type="project" value="TreeGrafter"/>
</dbReference>
<evidence type="ECO:0000256" key="5">
    <source>
        <dbReference type="ARBA" id="ARBA00022679"/>
    </source>
</evidence>
<keyword evidence="9" id="KW-0067">ATP-binding</keyword>
<sequence>MKVIDLGNFDAAVTRAADEIRAGGAVIYPTDTVYALAVSAVSEAALDRADRAKGRAPAAKPLSLCVADLEQAAAFVEIDDRARTLADAFFPGALTMVCLSKNVLPARLQAGFPGVGIRVPGHPFGPALARALGHPITTTSANASGLPPAIDAASAQAAFAGSEFEPALLIDGGPAPIGMASTVIDLTGGEVKLLREGAIPFRAVLDALRGA</sequence>
<comment type="similarity">
    <text evidence="2">Belongs to the SUA5 family.</text>
</comment>
<dbReference type="PROSITE" id="PS51163">
    <property type="entry name" value="YRDC"/>
    <property type="match status" value="1"/>
</dbReference>
<evidence type="ECO:0000256" key="2">
    <source>
        <dbReference type="ARBA" id="ARBA00007663"/>
    </source>
</evidence>
<dbReference type="SUPFAM" id="SSF55821">
    <property type="entry name" value="YrdC/RibB"/>
    <property type="match status" value="1"/>
</dbReference>
<dbReference type="NCBIfam" id="TIGR00057">
    <property type="entry name" value="L-threonylcarbamoyladenylate synthase"/>
    <property type="match status" value="1"/>
</dbReference>
<dbReference type="GO" id="GO:0008033">
    <property type="term" value="P:tRNA processing"/>
    <property type="evidence" value="ECO:0007669"/>
    <property type="project" value="UniProtKB-KW"/>
</dbReference>
<dbReference type="GO" id="GO:0003725">
    <property type="term" value="F:double-stranded RNA binding"/>
    <property type="evidence" value="ECO:0007669"/>
    <property type="project" value="InterPro"/>
</dbReference>
<evidence type="ECO:0000256" key="6">
    <source>
        <dbReference type="ARBA" id="ARBA00022694"/>
    </source>
</evidence>
<dbReference type="GO" id="GO:0000049">
    <property type="term" value="F:tRNA binding"/>
    <property type="evidence" value="ECO:0007669"/>
    <property type="project" value="TreeGrafter"/>
</dbReference>
<name>A0A6I6MQV7_9CAUL</name>
<evidence type="ECO:0000256" key="3">
    <source>
        <dbReference type="ARBA" id="ARBA00012584"/>
    </source>
</evidence>
<evidence type="ECO:0000256" key="10">
    <source>
        <dbReference type="ARBA" id="ARBA00029774"/>
    </source>
</evidence>
<dbReference type="RefSeq" id="WP_158764572.1">
    <property type="nucleotide sequence ID" value="NZ_CP047045.1"/>
</dbReference>
<organism evidence="13 14">
    <name type="scientific">Terricaulis silvestris</name>
    <dbReference type="NCBI Taxonomy" id="2686094"/>
    <lineage>
        <taxon>Bacteria</taxon>
        <taxon>Pseudomonadati</taxon>
        <taxon>Pseudomonadota</taxon>
        <taxon>Alphaproteobacteria</taxon>
        <taxon>Caulobacterales</taxon>
        <taxon>Caulobacteraceae</taxon>
        <taxon>Terricaulis</taxon>
    </lineage>
</organism>
<dbReference type="GO" id="GO:0005524">
    <property type="term" value="F:ATP binding"/>
    <property type="evidence" value="ECO:0007669"/>
    <property type="project" value="UniProtKB-KW"/>
</dbReference>
<dbReference type="EMBL" id="CP047045">
    <property type="protein sequence ID" value="QGZ93573.1"/>
    <property type="molecule type" value="Genomic_DNA"/>
</dbReference>
<keyword evidence="14" id="KW-1185">Reference proteome</keyword>
<keyword evidence="7" id="KW-0548">Nucleotidyltransferase</keyword>
<accession>A0A6I6MQV7</accession>
<evidence type="ECO:0000313" key="13">
    <source>
        <dbReference type="EMBL" id="QGZ93573.1"/>
    </source>
</evidence>
<dbReference type="EC" id="2.7.7.87" evidence="3"/>
<evidence type="ECO:0000256" key="1">
    <source>
        <dbReference type="ARBA" id="ARBA00004496"/>
    </source>
</evidence>
<evidence type="ECO:0000259" key="12">
    <source>
        <dbReference type="PROSITE" id="PS51163"/>
    </source>
</evidence>
<dbReference type="InterPro" id="IPR050156">
    <property type="entry name" value="TC-AMP_synthase_SUA5"/>
</dbReference>
<comment type="catalytic activity">
    <reaction evidence="11">
        <text>L-threonine + hydrogencarbonate + ATP = L-threonylcarbamoyladenylate + diphosphate + H2O</text>
        <dbReference type="Rhea" id="RHEA:36407"/>
        <dbReference type="ChEBI" id="CHEBI:15377"/>
        <dbReference type="ChEBI" id="CHEBI:17544"/>
        <dbReference type="ChEBI" id="CHEBI:30616"/>
        <dbReference type="ChEBI" id="CHEBI:33019"/>
        <dbReference type="ChEBI" id="CHEBI:57926"/>
        <dbReference type="ChEBI" id="CHEBI:73682"/>
        <dbReference type="EC" id="2.7.7.87"/>
    </reaction>
</comment>
<dbReference type="Pfam" id="PF01300">
    <property type="entry name" value="Sua5_yciO_yrdC"/>
    <property type="match status" value="1"/>
</dbReference>
<keyword evidence="6" id="KW-0819">tRNA processing</keyword>
<dbReference type="GO" id="GO:0061710">
    <property type="term" value="F:L-threonylcarbamoyladenylate synthase"/>
    <property type="evidence" value="ECO:0007669"/>
    <property type="project" value="UniProtKB-EC"/>
</dbReference>
<dbReference type="Proteomes" id="UP000431269">
    <property type="component" value="Chromosome"/>
</dbReference>
<evidence type="ECO:0000256" key="8">
    <source>
        <dbReference type="ARBA" id="ARBA00022741"/>
    </source>
</evidence>
<dbReference type="Gene3D" id="3.90.870.10">
    <property type="entry name" value="DHBP synthase"/>
    <property type="match status" value="1"/>
</dbReference>
<dbReference type="InterPro" id="IPR017945">
    <property type="entry name" value="DHBP_synth_RibB-like_a/b_dom"/>
</dbReference>
<evidence type="ECO:0000256" key="7">
    <source>
        <dbReference type="ARBA" id="ARBA00022695"/>
    </source>
</evidence>
<evidence type="ECO:0000256" key="11">
    <source>
        <dbReference type="ARBA" id="ARBA00048366"/>
    </source>
</evidence>
<dbReference type="KEGG" id="tsv:DSM104635_00385"/>
<proteinExistence type="inferred from homology"/>
<protein>
    <recommendedName>
        <fullName evidence="10">L-threonylcarbamoyladenylate synthase</fullName>
        <ecNumber evidence="3">2.7.7.87</ecNumber>
    </recommendedName>
    <alternativeName>
        <fullName evidence="10">L-threonylcarbamoyladenylate synthase</fullName>
    </alternativeName>
</protein>
<reference evidence="14" key="1">
    <citation type="submission" date="2019-12" db="EMBL/GenBank/DDBJ databases">
        <title>Complete genome of Terracaulis silvestris 0127_4.</title>
        <authorList>
            <person name="Vieira S."/>
            <person name="Riedel T."/>
            <person name="Sproer C."/>
            <person name="Pascual J."/>
            <person name="Boedeker C."/>
            <person name="Overmann J."/>
        </authorList>
    </citation>
    <scope>NUCLEOTIDE SEQUENCE [LARGE SCALE GENOMIC DNA]</scope>
    <source>
        <strain evidence="14">0127_4</strain>
    </source>
</reference>